<proteinExistence type="predicted"/>
<dbReference type="InterPro" id="IPR027417">
    <property type="entry name" value="P-loop_NTPase"/>
</dbReference>
<sequence length="278" mass="32267">MRVSLTSGIIRFHSHDITIDCIRHDDVVSEKREKTRELLHYTCLILQLNRCHGTTSVYQSNISKHKIDLKQTQYKDIDKRYCDQLIQLKTTEMANKDLDRYYNALDKALMRFHTMKMEEINKIIRELWQQTYRGQDIDCIRIHSDSEGAGTRSYSYKVLMQTGDAELEMRGRCSAGQKVLASLIIRLALAETFCLNCGILALDEPTTNLDGPNAESLAAALLRIMEDRKGQENFQLIVITHDERFAQLIGQRQHAEKYYRVAKDDHQHSIIEAQEIFD</sequence>
<comment type="caution">
    <text evidence="1">The sequence shown here is derived from an EMBL/GenBank/DDBJ whole genome shotgun (WGS) entry which is preliminary data.</text>
</comment>
<name>A0A438DY04_VITVI</name>
<dbReference type="Pfam" id="PF13558">
    <property type="entry name" value="SbcC_Walker_B"/>
    <property type="match status" value="1"/>
</dbReference>
<dbReference type="Gene3D" id="3.40.50.300">
    <property type="entry name" value="P-loop containing nucleotide triphosphate hydrolases"/>
    <property type="match status" value="1"/>
</dbReference>
<dbReference type="FunFam" id="3.40.50.300:FF:004267">
    <property type="entry name" value="Os02g0497500 protein"/>
    <property type="match status" value="1"/>
</dbReference>
<evidence type="ECO:0000313" key="2">
    <source>
        <dbReference type="Proteomes" id="UP000288805"/>
    </source>
</evidence>
<protein>
    <submittedName>
        <fullName evidence="1">DNA repair protein RAD50</fullName>
    </submittedName>
</protein>
<dbReference type="PANTHER" id="PTHR18867">
    <property type="entry name" value="RAD50"/>
    <property type="match status" value="1"/>
</dbReference>
<organism evidence="1 2">
    <name type="scientific">Vitis vinifera</name>
    <name type="common">Grape</name>
    <dbReference type="NCBI Taxonomy" id="29760"/>
    <lineage>
        <taxon>Eukaryota</taxon>
        <taxon>Viridiplantae</taxon>
        <taxon>Streptophyta</taxon>
        <taxon>Embryophyta</taxon>
        <taxon>Tracheophyta</taxon>
        <taxon>Spermatophyta</taxon>
        <taxon>Magnoliopsida</taxon>
        <taxon>eudicotyledons</taxon>
        <taxon>Gunneridae</taxon>
        <taxon>Pentapetalae</taxon>
        <taxon>rosids</taxon>
        <taxon>Vitales</taxon>
        <taxon>Vitaceae</taxon>
        <taxon>Viteae</taxon>
        <taxon>Vitis</taxon>
    </lineage>
</organism>
<evidence type="ECO:0000313" key="1">
    <source>
        <dbReference type="EMBL" id="RVW40349.1"/>
    </source>
</evidence>
<dbReference type="OrthoDB" id="18797at2759"/>
<dbReference type="SUPFAM" id="SSF52540">
    <property type="entry name" value="P-loop containing nucleoside triphosphate hydrolases"/>
    <property type="match status" value="1"/>
</dbReference>
<dbReference type="AlphaFoldDB" id="A0A438DY04"/>
<reference evidence="1 2" key="1">
    <citation type="journal article" date="2018" name="PLoS Genet.">
        <title>Population sequencing reveals clonal diversity and ancestral inbreeding in the grapevine cultivar Chardonnay.</title>
        <authorList>
            <person name="Roach M.J."/>
            <person name="Johnson D.L."/>
            <person name="Bohlmann J."/>
            <person name="van Vuuren H.J."/>
            <person name="Jones S.J."/>
            <person name="Pretorius I.S."/>
            <person name="Schmidt S.A."/>
            <person name="Borneman A.R."/>
        </authorList>
    </citation>
    <scope>NUCLEOTIDE SEQUENCE [LARGE SCALE GENOMIC DNA]</scope>
    <source>
        <strain evidence="2">cv. Chardonnay</strain>
        <tissue evidence="1">Leaf</tissue>
    </source>
</reference>
<dbReference type="Proteomes" id="UP000288805">
    <property type="component" value="Unassembled WGS sequence"/>
</dbReference>
<dbReference type="PANTHER" id="PTHR18867:SF12">
    <property type="entry name" value="DNA REPAIR PROTEIN RAD50"/>
    <property type="match status" value="1"/>
</dbReference>
<accession>A0A438DY04</accession>
<gene>
    <name evidence="1" type="primary">RAD50_2</name>
    <name evidence="1" type="ORF">CK203_092432</name>
</gene>
<dbReference type="EMBL" id="QGNW01001460">
    <property type="protein sequence ID" value="RVW40349.1"/>
    <property type="molecule type" value="Genomic_DNA"/>
</dbReference>